<name>A0A5N8W1S9_9ACTN</name>
<dbReference type="RefSeq" id="WP_152783700.1">
    <property type="nucleotide sequence ID" value="NZ_BAABEQ010000016.1"/>
</dbReference>
<proteinExistence type="predicted"/>
<evidence type="ECO:0000313" key="2">
    <source>
        <dbReference type="EMBL" id="MPY40826.1"/>
    </source>
</evidence>
<dbReference type="SMART" id="SM00347">
    <property type="entry name" value="HTH_MARR"/>
    <property type="match status" value="1"/>
</dbReference>
<keyword evidence="3" id="KW-1185">Reference proteome</keyword>
<dbReference type="InterPro" id="IPR036388">
    <property type="entry name" value="WH-like_DNA-bd_sf"/>
</dbReference>
<dbReference type="InterPro" id="IPR036390">
    <property type="entry name" value="WH_DNA-bd_sf"/>
</dbReference>
<dbReference type="OrthoDB" id="3830756at2"/>
<dbReference type="PANTHER" id="PTHR33164:SF99">
    <property type="entry name" value="MARR FAMILY REGULATORY PROTEIN"/>
    <property type="match status" value="1"/>
</dbReference>
<protein>
    <submittedName>
        <fullName evidence="2">MarR family transcriptional regulator</fullName>
    </submittedName>
</protein>
<dbReference type="Proteomes" id="UP000326979">
    <property type="component" value="Unassembled WGS sequence"/>
</dbReference>
<dbReference type="PANTHER" id="PTHR33164">
    <property type="entry name" value="TRANSCRIPTIONAL REGULATOR, MARR FAMILY"/>
    <property type="match status" value="1"/>
</dbReference>
<evidence type="ECO:0000259" key="1">
    <source>
        <dbReference type="PROSITE" id="PS50995"/>
    </source>
</evidence>
<dbReference type="PRINTS" id="PR00598">
    <property type="entry name" value="HTHMARR"/>
</dbReference>
<dbReference type="SUPFAM" id="SSF46785">
    <property type="entry name" value="Winged helix' DNA-binding domain"/>
    <property type="match status" value="1"/>
</dbReference>
<evidence type="ECO:0000313" key="3">
    <source>
        <dbReference type="Proteomes" id="UP000326979"/>
    </source>
</evidence>
<dbReference type="GO" id="GO:0003700">
    <property type="term" value="F:DNA-binding transcription factor activity"/>
    <property type="evidence" value="ECO:0007669"/>
    <property type="project" value="InterPro"/>
</dbReference>
<dbReference type="GO" id="GO:0006950">
    <property type="term" value="P:response to stress"/>
    <property type="evidence" value="ECO:0007669"/>
    <property type="project" value="TreeGrafter"/>
</dbReference>
<dbReference type="Pfam" id="PF12802">
    <property type="entry name" value="MarR_2"/>
    <property type="match status" value="1"/>
</dbReference>
<reference evidence="2 3" key="1">
    <citation type="submission" date="2019-07" db="EMBL/GenBank/DDBJ databases">
        <title>New species of Amycolatopsis and Streptomyces.</title>
        <authorList>
            <person name="Duangmal K."/>
            <person name="Teo W.F.A."/>
            <person name="Lipun K."/>
        </authorList>
    </citation>
    <scope>NUCLEOTIDE SEQUENCE [LARGE SCALE GENOMIC DNA]</scope>
    <source>
        <strain evidence="2 3">TISTR 2346</strain>
    </source>
</reference>
<sequence>MSRDQRADDPAALQEALGSFVRAFGLHQPETTPCGRPISVSEAHALSELEQEGELRQVELTRRLRLQKSTVSRLVGQLSSRGWVERAPAPDDGRGVVLRLTPAGQRAARNLAEARRERFSRLLGSIPAHERAGVLHALDVMVEALDE</sequence>
<dbReference type="AlphaFoldDB" id="A0A5N8W1S9"/>
<dbReference type="EMBL" id="VJZE01000070">
    <property type="protein sequence ID" value="MPY40826.1"/>
    <property type="molecule type" value="Genomic_DNA"/>
</dbReference>
<comment type="caution">
    <text evidence="2">The sequence shown here is derived from an EMBL/GenBank/DDBJ whole genome shotgun (WGS) entry which is preliminary data.</text>
</comment>
<feature type="domain" description="HTH marR-type" evidence="1">
    <location>
        <begin position="10"/>
        <end position="143"/>
    </location>
</feature>
<accession>A0A5N8W1S9</accession>
<dbReference type="InterPro" id="IPR000835">
    <property type="entry name" value="HTH_MarR-typ"/>
</dbReference>
<dbReference type="Gene3D" id="1.10.10.10">
    <property type="entry name" value="Winged helix-like DNA-binding domain superfamily/Winged helix DNA-binding domain"/>
    <property type="match status" value="1"/>
</dbReference>
<dbReference type="InterPro" id="IPR039422">
    <property type="entry name" value="MarR/SlyA-like"/>
</dbReference>
<gene>
    <name evidence="2" type="ORF">FNH04_13205</name>
</gene>
<dbReference type="PROSITE" id="PS50995">
    <property type="entry name" value="HTH_MARR_2"/>
    <property type="match status" value="1"/>
</dbReference>
<organism evidence="2 3">
    <name type="scientific">Streptomyces phyllanthi</name>
    <dbReference type="NCBI Taxonomy" id="1803180"/>
    <lineage>
        <taxon>Bacteria</taxon>
        <taxon>Bacillati</taxon>
        <taxon>Actinomycetota</taxon>
        <taxon>Actinomycetes</taxon>
        <taxon>Kitasatosporales</taxon>
        <taxon>Streptomycetaceae</taxon>
        <taxon>Streptomyces</taxon>
    </lineage>
</organism>